<keyword evidence="3" id="KW-0813">Transport</keyword>
<dbReference type="PANTHER" id="PTHR10106:SF24">
    <property type="entry name" value="NO EXTENDED MEMORY, ISOFORM A"/>
    <property type="match status" value="1"/>
</dbReference>
<keyword evidence="5 11" id="KW-0812">Transmembrane</keyword>
<evidence type="ECO:0000313" key="13">
    <source>
        <dbReference type="EMBL" id="KAH0817355.1"/>
    </source>
</evidence>
<name>A0A8J6LDW0_TENMO</name>
<evidence type="ECO:0000256" key="7">
    <source>
        <dbReference type="ARBA" id="ARBA00022982"/>
    </source>
</evidence>
<evidence type="ECO:0000256" key="4">
    <source>
        <dbReference type="ARBA" id="ARBA00022617"/>
    </source>
</evidence>
<dbReference type="GO" id="GO:0016491">
    <property type="term" value="F:oxidoreductase activity"/>
    <property type="evidence" value="ECO:0007669"/>
    <property type="project" value="InterPro"/>
</dbReference>
<evidence type="ECO:0000256" key="3">
    <source>
        <dbReference type="ARBA" id="ARBA00022448"/>
    </source>
</evidence>
<keyword evidence="8 11" id="KW-1133">Transmembrane helix</keyword>
<evidence type="ECO:0000313" key="14">
    <source>
        <dbReference type="Proteomes" id="UP000719412"/>
    </source>
</evidence>
<dbReference type="PANTHER" id="PTHR10106">
    <property type="entry name" value="CYTOCHROME B561-RELATED"/>
    <property type="match status" value="1"/>
</dbReference>
<evidence type="ECO:0000256" key="9">
    <source>
        <dbReference type="ARBA" id="ARBA00023004"/>
    </source>
</evidence>
<keyword evidence="7" id="KW-0249">Electron transport</keyword>
<organism evidence="13 14">
    <name type="scientific">Tenebrio molitor</name>
    <name type="common">Yellow mealworm beetle</name>
    <dbReference type="NCBI Taxonomy" id="7067"/>
    <lineage>
        <taxon>Eukaryota</taxon>
        <taxon>Metazoa</taxon>
        <taxon>Ecdysozoa</taxon>
        <taxon>Arthropoda</taxon>
        <taxon>Hexapoda</taxon>
        <taxon>Insecta</taxon>
        <taxon>Pterygota</taxon>
        <taxon>Neoptera</taxon>
        <taxon>Endopterygota</taxon>
        <taxon>Coleoptera</taxon>
        <taxon>Polyphaga</taxon>
        <taxon>Cucujiformia</taxon>
        <taxon>Tenebrionidae</taxon>
        <taxon>Tenebrio</taxon>
    </lineage>
</organism>
<comment type="cofactor">
    <cofactor evidence="1">
        <name>heme b</name>
        <dbReference type="ChEBI" id="CHEBI:60344"/>
    </cofactor>
</comment>
<dbReference type="AlphaFoldDB" id="A0A8J6LDW0"/>
<evidence type="ECO:0000256" key="2">
    <source>
        <dbReference type="ARBA" id="ARBA00004141"/>
    </source>
</evidence>
<dbReference type="InterPro" id="IPR006593">
    <property type="entry name" value="Cyt_b561/ferric_Rdtase_TM"/>
</dbReference>
<dbReference type="InterPro" id="IPR043205">
    <property type="entry name" value="CYB561/CYBRD1-like"/>
</dbReference>
<evidence type="ECO:0000256" key="10">
    <source>
        <dbReference type="ARBA" id="ARBA00023136"/>
    </source>
</evidence>
<dbReference type="EMBL" id="JABDTM020019633">
    <property type="protein sequence ID" value="KAH0817355.1"/>
    <property type="molecule type" value="Genomic_DNA"/>
</dbReference>
<sequence length="406" mass="45110">MAASGEASVVLMASVGETHRHYEEENEWGCGSWLEYALVMVLACILLLASLGLTLYWVIRHQEGFAWRDDPKRQFNLHPVLMVAGFITFSGFSVLLYRICRCCRRIYVKLLHTVFHALAIPCVAVGFLAVLDSHNLALPPIPNFYSLHSWIGLVTMGLFAIQVNDSAAAEGAHSEPSGLVMKPCRNRARWKLSLLRSDNEKIRESNDATELMKVHTLHFRYSIRATAVLSSSLLFNVDNSAAECTSSPVIVPILLILACRADSPPHPLPSFRMFLFSSQIRQLAENRKATRVPPQIHSERFVVGFFSFLILLCCEGATAGFRASLVPIHASFGLTTFMLAIAACLTGLTEKVFFSLGSYYTTLPEEGMVVNALAMVLVALAIVTGYILQREEFRFRAHILIRSGDL</sequence>
<keyword evidence="10 11" id="KW-0472">Membrane</keyword>
<reference evidence="13" key="1">
    <citation type="journal article" date="2020" name="J Insects Food Feed">
        <title>The yellow mealworm (Tenebrio molitor) genome: a resource for the emerging insects as food and feed industry.</title>
        <authorList>
            <person name="Eriksson T."/>
            <person name="Andere A."/>
            <person name="Kelstrup H."/>
            <person name="Emery V."/>
            <person name="Picard C."/>
        </authorList>
    </citation>
    <scope>NUCLEOTIDE SEQUENCE</scope>
    <source>
        <strain evidence="13">Stoneville</strain>
        <tissue evidence="13">Whole head</tissue>
    </source>
</reference>
<feature type="transmembrane region" description="Helical" evidence="11">
    <location>
        <begin position="36"/>
        <end position="59"/>
    </location>
</feature>
<keyword evidence="14" id="KW-1185">Reference proteome</keyword>
<dbReference type="SMART" id="SM00665">
    <property type="entry name" value="B561"/>
    <property type="match status" value="1"/>
</dbReference>
<keyword evidence="9" id="KW-0408">Iron</keyword>
<comment type="subcellular location">
    <subcellularLocation>
        <location evidence="2">Membrane</location>
        <topology evidence="2">Multi-pass membrane protein</topology>
    </subcellularLocation>
</comment>
<evidence type="ECO:0000256" key="8">
    <source>
        <dbReference type="ARBA" id="ARBA00022989"/>
    </source>
</evidence>
<gene>
    <name evidence="13" type="ORF">GEV33_005436</name>
</gene>
<evidence type="ECO:0000256" key="11">
    <source>
        <dbReference type="SAM" id="Phobius"/>
    </source>
</evidence>
<feature type="transmembrane region" description="Helical" evidence="11">
    <location>
        <begin position="80"/>
        <end position="99"/>
    </location>
</feature>
<keyword evidence="4" id="KW-0349">Heme</keyword>
<dbReference type="GO" id="GO:0046872">
    <property type="term" value="F:metal ion binding"/>
    <property type="evidence" value="ECO:0007669"/>
    <property type="project" value="UniProtKB-KW"/>
</dbReference>
<protein>
    <recommendedName>
        <fullName evidence="12">Cytochrome b561 domain-containing protein</fullName>
    </recommendedName>
</protein>
<reference evidence="13" key="2">
    <citation type="submission" date="2021-08" db="EMBL/GenBank/DDBJ databases">
        <authorList>
            <person name="Eriksson T."/>
        </authorList>
    </citation>
    <scope>NUCLEOTIDE SEQUENCE</scope>
    <source>
        <strain evidence="13">Stoneville</strain>
        <tissue evidence="13">Whole head</tissue>
    </source>
</reference>
<evidence type="ECO:0000256" key="5">
    <source>
        <dbReference type="ARBA" id="ARBA00022692"/>
    </source>
</evidence>
<feature type="domain" description="Cytochrome b561" evidence="12">
    <location>
        <begin position="42"/>
        <end position="254"/>
    </location>
</feature>
<keyword evidence="6" id="KW-0479">Metal-binding</keyword>
<feature type="transmembrane region" description="Helical" evidence="11">
    <location>
        <begin position="368"/>
        <end position="388"/>
    </location>
</feature>
<dbReference type="Pfam" id="PF03188">
    <property type="entry name" value="Cytochrom_B561"/>
    <property type="match status" value="2"/>
</dbReference>
<dbReference type="GO" id="GO:0016020">
    <property type="term" value="C:membrane"/>
    <property type="evidence" value="ECO:0007669"/>
    <property type="project" value="UniProtKB-SubCell"/>
</dbReference>
<evidence type="ECO:0000256" key="6">
    <source>
        <dbReference type="ARBA" id="ARBA00022723"/>
    </source>
</evidence>
<feature type="transmembrane region" description="Helical" evidence="11">
    <location>
        <begin position="301"/>
        <end position="321"/>
    </location>
</feature>
<proteinExistence type="predicted"/>
<dbReference type="Proteomes" id="UP000719412">
    <property type="component" value="Unassembled WGS sequence"/>
</dbReference>
<evidence type="ECO:0000259" key="12">
    <source>
        <dbReference type="PROSITE" id="PS50939"/>
    </source>
</evidence>
<feature type="transmembrane region" description="Helical" evidence="11">
    <location>
        <begin position="143"/>
        <end position="161"/>
    </location>
</feature>
<feature type="transmembrane region" description="Helical" evidence="11">
    <location>
        <begin position="111"/>
        <end position="131"/>
    </location>
</feature>
<dbReference type="PROSITE" id="PS50939">
    <property type="entry name" value="CYTOCHROME_B561"/>
    <property type="match status" value="1"/>
</dbReference>
<evidence type="ECO:0000256" key="1">
    <source>
        <dbReference type="ARBA" id="ARBA00001970"/>
    </source>
</evidence>
<dbReference type="Gene3D" id="1.20.120.1770">
    <property type="match status" value="1"/>
</dbReference>
<comment type="caution">
    <text evidence="13">The sequence shown here is derived from an EMBL/GenBank/DDBJ whole genome shotgun (WGS) entry which is preliminary data.</text>
</comment>
<accession>A0A8J6LDW0</accession>